<keyword evidence="2" id="KW-1185">Reference proteome</keyword>
<reference evidence="1 2" key="1">
    <citation type="submission" date="2024-04" db="EMBL/GenBank/DDBJ databases">
        <title>Draft genome sequence of Sessilibacter corallicola NBRC 116591.</title>
        <authorList>
            <person name="Miyakawa T."/>
            <person name="Kusuya Y."/>
            <person name="Miura T."/>
        </authorList>
    </citation>
    <scope>NUCLEOTIDE SEQUENCE [LARGE SCALE GENOMIC DNA]</scope>
    <source>
        <strain evidence="1 2">KU-00831-HH</strain>
    </source>
</reference>
<protein>
    <recommendedName>
        <fullName evidence="3">DUF3396 domain-containing protein</fullName>
    </recommendedName>
</protein>
<proteinExistence type="predicted"/>
<dbReference type="EMBL" id="BAABWN010000007">
    <property type="protein sequence ID" value="GAA6168541.1"/>
    <property type="molecule type" value="Genomic_DNA"/>
</dbReference>
<dbReference type="InterPro" id="IPR021815">
    <property type="entry name" value="TsiV"/>
</dbReference>
<evidence type="ECO:0000313" key="1">
    <source>
        <dbReference type="EMBL" id="GAA6168541.1"/>
    </source>
</evidence>
<gene>
    <name evidence="1" type="ORF">NBRC116591_23520</name>
</gene>
<dbReference type="Pfam" id="PF11876">
    <property type="entry name" value="TsiV"/>
    <property type="match status" value="1"/>
</dbReference>
<name>A0ABQ0AAA7_9GAMM</name>
<comment type="caution">
    <text evidence="1">The sequence shown here is derived from an EMBL/GenBank/DDBJ whole genome shotgun (WGS) entry which is preliminary data.</text>
</comment>
<evidence type="ECO:0008006" key="3">
    <source>
        <dbReference type="Google" id="ProtNLM"/>
    </source>
</evidence>
<dbReference type="RefSeq" id="WP_353303261.1">
    <property type="nucleotide sequence ID" value="NZ_BAABWN010000007.1"/>
</dbReference>
<accession>A0ABQ0AAA7</accession>
<evidence type="ECO:0000313" key="2">
    <source>
        <dbReference type="Proteomes" id="UP001465153"/>
    </source>
</evidence>
<organism evidence="1 2">
    <name type="scientific">Sessilibacter corallicola</name>
    <dbReference type="NCBI Taxonomy" id="2904075"/>
    <lineage>
        <taxon>Bacteria</taxon>
        <taxon>Pseudomonadati</taxon>
        <taxon>Pseudomonadota</taxon>
        <taxon>Gammaproteobacteria</taxon>
        <taxon>Cellvibrionales</taxon>
        <taxon>Cellvibrionaceae</taxon>
        <taxon>Sessilibacter</taxon>
    </lineage>
</organism>
<sequence length="434" mass="49938">MSTASIFIPPDEISELVKDTTSNDFLSLFGNGDEDYGLCPYVSFYIYHDLDASLDLANKVIDIIHEFTQLVDEPLQKFFRSSTENWLALDGEKLPFDPRMEAKKLLEDERDFIFGATEHNVISATPLWAIHGVVEYDPYTEYSAVKMVFRHRWYNQNKERWHQFVNSCIERLQPEHCYSGFEVSSGPLGIMGNYEAETLERVLADYFYGLDIDHQLFMYYHTHEEPDRPAMPSSLGAGIRTPTWCFMLSPYWLNKLGKTENQVRAELDHPDITITAFPYPKSNHNPEGINGLWIQLGELDLHPVGKGKPELLVKANELIKSIRCDELSLTSLDTWADDPNPRFDVLSGVKWMRRFDKHSDWLYQRVKTSPVPEGIFVAKPGEDVPKGGLWFSPALGNPSSARYFEQGQQLPVEKTSVYGDEVIWYWVDDDDIVE</sequence>
<dbReference type="Proteomes" id="UP001465153">
    <property type="component" value="Unassembled WGS sequence"/>
</dbReference>